<keyword evidence="6" id="KW-0648">Protein biosynthesis</keyword>
<keyword evidence="9" id="KW-1185">Reference proteome</keyword>
<evidence type="ECO:0000256" key="7">
    <source>
        <dbReference type="ARBA" id="ARBA00023146"/>
    </source>
</evidence>
<evidence type="ECO:0000256" key="4">
    <source>
        <dbReference type="ARBA" id="ARBA00022741"/>
    </source>
</evidence>
<dbReference type="PANTHER" id="PTHR43740:SF2">
    <property type="entry name" value="LEUCINE--TRNA LIGASE, MITOCHONDRIAL"/>
    <property type="match status" value="1"/>
</dbReference>
<dbReference type="InterPro" id="IPR014729">
    <property type="entry name" value="Rossmann-like_a/b/a_fold"/>
</dbReference>
<dbReference type="InterPro" id="IPR002302">
    <property type="entry name" value="Leu-tRNA-ligase"/>
</dbReference>
<evidence type="ECO:0000313" key="8">
    <source>
        <dbReference type="EMBL" id="KAF7847213.1"/>
    </source>
</evidence>
<keyword evidence="5" id="KW-0067">ATP-binding</keyword>
<name>A0A8T0CI42_CORYI</name>
<dbReference type="SUPFAM" id="SSF52374">
    <property type="entry name" value="Nucleotidylyl transferase"/>
    <property type="match status" value="1"/>
</dbReference>
<sequence>MITSSQYLHSQLLSQSPYQPLSFPFFAQGQRPTLPRKLIPRNTVKNKFLGIHFDGATRRGNAYGRARIRSRVSGELTEVEEQKQKQEPLVKRAYPFHEIEPKWQEYWEKNKTFRTPDEIDKSKPKFYVLDMFPYPRFLSLSL</sequence>
<dbReference type="AlphaFoldDB" id="A0A8T0CI42"/>
<protein>
    <recommendedName>
        <fullName evidence="2">leucine--tRNA ligase</fullName>
        <ecNumber evidence="2">6.1.1.4</ecNumber>
    </recommendedName>
</protein>
<evidence type="ECO:0000256" key="3">
    <source>
        <dbReference type="ARBA" id="ARBA00022598"/>
    </source>
</evidence>
<keyword evidence="4" id="KW-0547">Nucleotide-binding</keyword>
<evidence type="ECO:0000256" key="5">
    <source>
        <dbReference type="ARBA" id="ARBA00022840"/>
    </source>
</evidence>
<evidence type="ECO:0000256" key="2">
    <source>
        <dbReference type="ARBA" id="ARBA00013164"/>
    </source>
</evidence>
<proteinExistence type="inferred from homology"/>
<gene>
    <name evidence="8" type="ORF">BT93_L3224</name>
</gene>
<keyword evidence="7" id="KW-0030">Aminoacyl-tRNA synthetase</keyword>
<dbReference type="Gene3D" id="3.40.50.620">
    <property type="entry name" value="HUPs"/>
    <property type="match status" value="1"/>
</dbReference>
<dbReference type="EC" id="6.1.1.4" evidence="2"/>
<evidence type="ECO:0000256" key="6">
    <source>
        <dbReference type="ARBA" id="ARBA00022917"/>
    </source>
</evidence>
<dbReference type="PANTHER" id="PTHR43740">
    <property type="entry name" value="LEUCYL-TRNA SYNTHETASE"/>
    <property type="match status" value="1"/>
</dbReference>
<dbReference type="Gene3D" id="1.10.730.10">
    <property type="entry name" value="Isoleucyl-tRNA Synthetase, Domain 1"/>
    <property type="match status" value="1"/>
</dbReference>
<comment type="caution">
    <text evidence="8">The sequence shown here is derived from an EMBL/GenBank/DDBJ whole genome shotgun (WGS) entry which is preliminary data.</text>
</comment>
<dbReference type="Proteomes" id="UP000806378">
    <property type="component" value="Unassembled WGS sequence"/>
</dbReference>
<dbReference type="GO" id="GO:0005524">
    <property type="term" value="F:ATP binding"/>
    <property type="evidence" value="ECO:0007669"/>
    <property type="project" value="UniProtKB-KW"/>
</dbReference>
<dbReference type="GO" id="GO:0006429">
    <property type="term" value="P:leucyl-tRNA aminoacylation"/>
    <property type="evidence" value="ECO:0007669"/>
    <property type="project" value="InterPro"/>
</dbReference>
<dbReference type="EMBL" id="MU091108">
    <property type="protein sequence ID" value="KAF7847213.1"/>
    <property type="molecule type" value="Genomic_DNA"/>
</dbReference>
<organism evidence="8 9">
    <name type="scientific">Corymbia citriodora subsp. variegata</name>
    <dbReference type="NCBI Taxonomy" id="360336"/>
    <lineage>
        <taxon>Eukaryota</taxon>
        <taxon>Viridiplantae</taxon>
        <taxon>Streptophyta</taxon>
        <taxon>Embryophyta</taxon>
        <taxon>Tracheophyta</taxon>
        <taxon>Spermatophyta</taxon>
        <taxon>Magnoliopsida</taxon>
        <taxon>eudicotyledons</taxon>
        <taxon>Gunneridae</taxon>
        <taxon>Pentapetalae</taxon>
        <taxon>rosids</taxon>
        <taxon>malvids</taxon>
        <taxon>Myrtales</taxon>
        <taxon>Myrtaceae</taxon>
        <taxon>Myrtoideae</taxon>
        <taxon>Eucalypteae</taxon>
        <taxon>Corymbia</taxon>
    </lineage>
</organism>
<comment type="similarity">
    <text evidence="1">Belongs to the class-I aminoacyl-tRNA synthetase family.</text>
</comment>
<evidence type="ECO:0000256" key="1">
    <source>
        <dbReference type="ARBA" id="ARBA00005594"/>
    </source>
</evidence>
<dbReference type="FunFam" id="1.10.730.10:FF:000012">
    <property type="entry name" value="Leucine--tRNA ligase"/>
    <property type="match status" value="1"/>
</dbReference>
<keyword evidence="3" id="KW-0436">Ligase</keyword>
<dbReference type="GO" id="GO:0005829">
    <property type="term" value="C:cytosol"/>
    <property type="evidence" value="ECO:0007669"/>
    <property type="project" value="TreeGrafter"/>
</dbReference>
<reference evidence="8" key="1">
    <citation type="submission" date="2020-05" db="EMBL/GenBank/DDBJ databases">
        <title>WGS assembly of Corymbia citriodora subspecies variegata.</title>
        <authorList>
            <person name="Barry K."/>
            <person name="Hundley H."/>
            <person name="Shu S."/>
            <person name="Jenkins J."/>
            <person name="Grimwood J."/>
            <person name="Baten A."/>
        </authorList>
    </citation>
    <scope>NUCLEOTIDE SEQUENCE</scope>
    <source>
        <strain evidence="8">CV2-018</strain>
    </source>
</reference>
<evidence type="ECO:0000313" key="9">
    <source>
        <dbReference type="Proteomes" id="UP000806378"/>
    </source>
</evidence>
<dbReference type="GO" id="GO:0004823">
    <property type="term" value="F:leucine-tRNA ligase activity"/>
    <property type="evidence" value="ECO:0007669"/>
    <property type="project" value="UniProtKB-EC"/>
</dbReference>
<accession>A0A8T0CI42</accession>
<dbReference type="Gramene" id="rna-gnl|WGS:JABURB|Cocit.L3224.1">
    <property type="protein sequence ID" value="cds-KAF7847213.1"/>
    <property type="gene ID" value="gene-BT93_L3224"/>
</dbReference>